<accession>A0A1H2TKK2</accession>
<dbReference type="GO" id="GO:0006412">
    <property type="term" value="P:translation"/>
    <property type="evidence" value="ECO:0007669"/>
    <property type="project" value="UniProtKB-UniRule"/>
</dbReference>
<gene>
    <name evidence="3" type="primary">rpsP</name>
    <name evidence="4" type="ORF">SAMN05421783_10435</name>
</gene>
<dbReference type="Pfam" id="PF00886">
    <property type="entry name" value="Ribosomal_S16"/>
    <property type="match status" value="1"/>
</dbReference>
<dbReference type="GO" id="GO:0003735">
    <property type="term" value="F:structural constituent of ribosome"/>
    <property type="evidence" value="ECO:0007669"/>
    <property type="project" value="InterPro"/>
</dbReference>
<evidence type="ECO:0000256" key="3">
    <source>
        <dbReference type="HAMAP-Rule" id="MF_00385"/>
    </source>
</evidence>
<dbReference type="InterPro" id="IPR023803">
    <property type="entry name" value="Ribosomal_bS16_dom_sf"/>
</dbReference>
<dbReference type="STRING" id="1058.SAMN05421783_10435"/>
<name>A0A1H2TKK2_THIRO</name>
<dbReference type="NCBIfam" id="TIGR00002">
    <property type="entry name" value="S16"/>
    <property type="match status" value="1"/>
</dbReference>
<protein>
    <recommendedName>
        <fullName evidence="3">Small ribosomal subunit protein bS16</fullName>
    </recommendedName>
</protein>
<sequence length="89" mass="10104">MVTIRLSRGGSKKNPFYQIVVADIRAKRDGRYIERLGFFNPLAKGGEVELRVDRQRAQYWVERGAQPTDRVKQLLKQAAREESATAVAA</sequence>
<comment type="similarity">
    <text evidence="3">Belongs to the bacterial ribosomal protein bS16 family.</text>
</comment>
<evidence type="ECO:0000256" key="2">
    <source>
        <dbReference type="ARBA" id="ARBA00023274"/>
    </source>
</evidence>
<dbReference type="GO" id="GO:0015935">
    <property type="term" value="C:small ribosomal subunit"/>
    <property type="evidence" value="ECO:0007669"/>
    <property type="project" value="TreeGrafter"/>
</dbReference>
<dbReference type="HAMAP" id="MF_00385">
    <property type="entry name" value="Ribosomal_bS16"/>
    <property type="match status" value="1"/>
</dbReference>
<evidence type="ECO:0000256" key="1">
    <source>
        <dbReference type="ARBA" id="ARBA00022980"/>
    </source>
</evidence>
<dbReference type="PANTHER" id="PTHR12919">
    <property type="entry name" value="30S RIBOSOMAL PROTEIN S16"/>
    <property type="match status" value="1"/>
</dbReference>
<dbReference type="OrthoDB" id="9807878at2"/>
<dbReference type="SUPFAM" id="SSF54565">
    <property type="entry name" value="Ribosomal protein S16"/>
    <property type="match status" value="1"/>
</dbReference>
<dbReference type="RefSeq" id="WP_093029098.1">
    <property type="nucleotide sequence ID" value="NZ_FNNZ01000004.1"/>
</dbReference>
<evidence type="ECO:0000313" key="4">
    <source>
        <dbReference type="EMBL" id="SDW44340.1"/>
    </source>
</evidence>
<dbReference type="Gene3D" id="3.30.1320.10">
    <property type="match status" value="1"/>
</dbReference>
<reference evidence="5" key="1">
    <citation type="submission" date="2016-10" db="EMBL/GenBank/DDBJ databases">
        <authorList>
            <person name="Varghese N."/>
            <person name="Submissions S."/>
        </authorList>
    </citation>
    <scope>NUCLEOTIDE SEQUENCE [LARGE SCALE GENOMIC DNA]</scope>
    <source>
        <strain evidence="5">DSM 217</strain>
    </source>
</reference>
<dbReference type="AlphaFoldDB" id="A0A1H2TKK2"/>
<dbReference type="InterPro" id="IPR000307">
    <property type="entry name" value="Ribosomal_bS16"/>
</dbReference>
<keyword evidence="5" id="KW-1185">Reference proteome</keyword>
<proteinExistence type="inferred from homology"/>
<dbReference type="EMBL" id="FNNZ01000004">
    <property type="protein sequence ID" value="SDW44340.1"/>
    <property type="molecule type" value="Genomic_DNA"/>
</dbReference>
<dbReference type="GO" id="GO:0005737">
    <property type="term" value="C:cytoplasm"/>
    <property type="evidence" value="ECO:0007669"/>
    <property type="project" value="UniProtKB-ARBA"/>
</dbReference>
<evidence type="ECO:0000313" key="5">
    <source>
        <dbReference type="Proteomes" id="UP000198816"/>
    </source>
</evidence>
<organism evidence="4 5">
    <name type="scientific">Thiocapsa roseopersicina</name>
    <dbReference type="NCBI Taxonomy" id="1058"/>
    <lineage>
        <taxon>Bacteria</taxon>
        <taxon>Pseudomonadati</taxon>
        <taxon>Pseudomonadota</taxon>
        <taxon>Gammaproteobacteria</taxon>
        <taxon>Chromatiales</taxon>
        <taxon>Chromatiaceae</taxon>
        <taxon>Thiocapsa</taxon>
    </lineage>
</organism>
<keyword evidence="2 3" id="KW-0687">Ribonucleoprotein</keyword>
<keyword evidence="1 3" id="KW-0689">Ribosomal protein</keyword>
<dbReference type="Proteomes" id="UP000198816">
    <property type="component" value="Unassembled WGS sequence"/>
</dbReference>
<dbReference type="PANTHER" id="PTHR12919:SF20">
    <property type="entry name" value="SMALL RIBOSOMAL SUBUNIT PROTEIN BS16M"/>
    <property type="match status" value="1"/>
</dbReference>